<evidence type="ECO:0000256" key="1">
    <source>
        <dbReference type="SAM" id="SignalP"/>
    </source>
</evidence>
<feature type="signal peptide" evidence="1">
    <location>
        <begin position="1"/>
        <end position="20"/>
    </location>
</feature>
<protein>
    <submittedName>
        <fullName evidence="2">Uncharacterized protein</fullName>
    </submittedName>
</protein>
<reference evidence="2 3" key="1">
    <citation type="journal article" date="2007" name="Nature">
        <title>Evolution of genes and genomes on the Drosophila phylogeny.</title>
        <authorList>
            <consortium name="Drosophila 12 Genomes Consortium"/>
            <person name="Clark A.G."/>
            <person name="Eisen M.B."/>
            <person name="Smith D.R."/>
            <person name="Bergman C.M."/>
            <person name="Oliver B."/>
            <person name="Markow T.A."/>
            <person name="Kaufman T.C."/>
            <person name="Kellis M."/>
            <person name="Gelbart W."/>
            <person name="Iyer V.N."/>
            <person name="Pollard D.A."/>
            <person name="Sackton T.B."/>
            <person name="Larracuente A.M."/>
            <person name="Singh N.D."/>
            <person name="Abad J.P."/>
            <person name="Abt D.N."/>
            <person name="Adryan B."/>
            <person name="Aguade M."/>
            <person name="Akashi H."/>
            <person name="Anderson W.W."/>
            <person name="Aquadro C.F."/>
            <person name="Ardell D.H."/>
            <person name="Arguello R."/>
            <person name="Artieri C.G."/>
            <person name="Barbash D.A."/>
            <person name="Barker D."/>
            <person name="Barsanti P."/>
            <person name="Batterham P."/>
            <person name="Batzoglou S."/>
            <person name="Begun D."/>
            <person name="Bhutkar A."/>
            <person name="Blanco E."/>
            <person name="Bosak S.A."/>
            <person name="Bradley R.K."/>
            <person name="Brand A.D."/>
            <person name="Brent M.R."/>
            <person name="Brooks A.N."/>
            <person name="Brown R.H."/>
            <person name="Butlin R.K."/>
            <person name="Caggese C."/>
            <person name="Calvi B.R."/>
            <person name="Bernardo de Carvalho A."/>
            <person name="Caspi A."/>
            <person name="Castrezana S."/>
            <person name="Celniker S.E."/>
            <person name="Chang J.L."/>
            <person name="Chapple C."/>
            <person name="Chatterji S."/>
            <person name="Chinwalla A."/>
            <person name="Civetta A."/>
            <person name="Clifton S.W."/>
            <person name="Comeron J.M."/>
            <person name="Costello J.C."/>
            <person name="Coyne J.A."/>
            <person name="Daub J."/>
            <person name="David R.G."/>
            <person name="Delcher A.L."/>
            <person name="Delehaunty K."/>
            <person name="Do C.B."/>
            <person name="Ebling H."/>
            <person name="Edwards K."/>
            <person name="Eickbush T."/>
            <person name="Evans J.D."/>
            <person name="Filipski A."/>
            <person name="Findeiss S."/>
            <person name="Freyhult E."/>
            <person name="Fulton L."/>
            <person name="Fulton R."/>
            <person name="Garcia A.C."/>
            <person name="Gardiner A."/>
            <person name="Garfield D.A."/>
            <person name="Garvin B.E."/>
            <person name="Gibson G."/>
            <person name="Gilbert D."/>
            <person name="Gnerre S."/>
            <person name="Godfrey J."/>
            <person name="Good R."/>
            <person name="Gotea V."/>
            <person name="Gravely B."/>
            <person name="Greenberg A.J."/>
            <person name="Griffiths-Jones S."/>
            <person name="Gross S."/>
            <person name="Guigo R."/>
            <person name="Gustafson E.A."/>
            <person name="Haerty W."/>
            <person name="Hahn M.W."/>
            <person name="Halligan D.L."/>
            <person name="Halpern A.L."/>
            <person name="Halter G.M."/>
            <person name="Han M.V."/>
            <person name="Heger A."/>
            <person name="Hillier L."/>
            <person name="Hinrichs A.S."/>
            <person name="Holmes I."/>
            <person name="Hoskins R.A."/>
            <person name="Hubisz M.J."/>
            <person name="Hultmark D."/>
            <person name="Huntley M.A."/>
            <person name="Jaffe D.B."/>
            <person name="Jagadeeshan S."/>
            <person name="Jeck W.R."/>
            <person name="Johnson J."/>
            <person name="Jones C.D."/>
            <person name="Jordan W.C."/>
            <person name="Karpen G.H."/>
            <person name="Kataoka E."/>
            <person name="Keightley P.D."/>
            <person name="Kheradpour P."/>
            <person name="Kirkness E.F."/>
            <person name="Koerich L.B."/>
            <person name="Kristiansen K."/>
            <person name="Kudrna D."/>
            <person name="Kulathinal R.J."/>
            <person name="Kumar S."/>
            <person name="Kwok R."/>
            <person name="Lander E."/>
            <person name="Langley C.H."/>
            <person name="Lapoint R."/>
            <person name="Lazzaro B.P."/>
            <person name="Lee S.J."/>
            <person name="Levesque L."/>
            <person name="Li R."/>
            <person name="Lin C.F."/>
            <person name="Lin M.F."/>
            <person name="Lindblad-Toh K."/>
            <person name="Llopart A."/>
            <person name="Long M."/>
            <person name="Low L."/>
            <person name="Lozovsky E."/>
            <person name="Lu J."/>
            <person name="Luo M."/>
            <person name="Machado C.A."/>
            <person name="Makalowski W."/>
            <person name="Marzo M."/>
            <person name="Matsuda M."/>
            <person name="Matzkin L."/>
            <person name="McAllister B."/>
            <person name="McBride C.S."/>
            <person name="McKernan B."/>
            <person name="McKernan K."/>
            <person name="Mendez-Lago M."/>
            <person name="Minx P."/>
            <person name="Mollenhauer M.U."/>
            <person name="Montooth K."/>
            <person name="Mount S.M."/>
            <person name="Mu X."/>
            <person name="Myers E."/>
            <person name="Negre B."/>
            <person name="Newfeld S."/>
            <person name="Nielsen R."/>
            <person name="Noor M.A."/>
            <person name="O'Grady P."/>
            <person name="Pachter L."/>
            <person name="Papaceit M."/>
            <person name="Parisi M.J."/>
            <person name="Parisi M."/>
            <person name="Parts L."/>
            <person name="Pedersen J.S."/>
            <person name="Pesole G."/>
            <person name="Phillippy A.M."/>
            <person name="Ponting C.P."/>
            <person name="Pop M."/>
            <person name="Porcelli D."/>
            <person name="Powell J.R."/>
            <person name="Prohaska S."/>
            <person name="Pruitt K."/>
            <person name="Puig M."/>
            <person name="Quesneville H."/>
            <person name="Ram K.R."/>
            <person name="Rand D."/>
            <person name="Rasmussen M.D."/>
            <person name="Reed L.K."/>
            <person name="Reenan R."/>
            <person name="Reily A."/>
            <person name="Remington K.A."/>
            <person name="Rieger T.T."/>
            <person name="Ritchie M.G."/>
            <person name="Robin C."/>
            <person name="Rogers Y.H."/>
            <person name="Rohde C."/>
            <person name="Rozas J."/>
            <person name="Rubenfield M.J."/>
            <person name="Ruiz A."/>
            <person name="Russo S."/>
            <person name="Salzberg S.L."/>
            <person name="Sanchez-Gracia A."/>
            <person name="Saranga D.J."/>
            <person name="Sato H."/>
            <person name="Schaeffer S.W."/>
            <person name="Schatz M.C."/>
            <person name="Schlenke T."/>
            <person name="Schwartz R."/>
            <person name="Segarra C."/>
            <person name="Singh R.S."/>
            <person name="Sirot L."/>
            <person name="Sirota M."/>
            <person name="Sisneros N.B."/>
            <person name="Smith C.D."/>
            <person name="Smith T.F."/>
            <person name="Spieth J."/>
            <person name="Stage D.E."/>
            <person name="Stark A."/>
            <person name="Stephan W."/>
            <person name="Strausberg R.L."/>
            <person name="Strempel S."/>
            <person name="Sturgill D."/>
            <person name="Sutton G."/>
            <person name="Sutton G.G."/>
            <person name="Tao W."/>
            <person name="Teichmann S."/>
            <person name="Tobari Y.N."/>
            <person name="Tomimura Y."/>
            <person name="Tsolas J.M."/>
            <person name="Valente V.L."/>
            <person name="Venter E."/>
            <person name="Venter J.C."/>
            <person name="Vicario S."/>
            <person name="Vieira F.G."/>
            <person name="Vilella A.J."/>
            <person name="Villasante A."/>
            <person name="Walenz B."/>
            <person name="Wang J."/>
            <person name="Wasserman M."/>
            <person name="Watts T."/>
            <person name="Wilson D."/>
            <person name="Wilson R.K."/>
            <person name="Wing R.A."/>
            <person name="Wolfner M.F."/>
            <person name="Wong A."/>
            <person name="Wong G.K."/>
            <person name="Wu C.I."/>
            <person name="Wu G."/>
            <person name="Yamamoto D."/>
            <person name="Yang H.P."/>
            <person name="Yang S.P."/>
            <person name="Yorke J.A."/>
            <person name="Yoshida K."/>
            <person name="Zdobnov E."/>
            <person name="Zhang P."/>
            <person name="Zhang Y."/>
            <person name="Zimin A.V."/>
            <person name="Baldwin J."/>
            <person name="Abdouelleil A."/>
            <person name="Abdulkadir J."/>
            <person name="Abebe A."/>
            <person name="Abera B."/>
            <person name="Abreu J."/>
            <person name="Acer S.C."/>
            <person name="Aftuck L."/>
            <person name="Alexander A."/>
            <person name="An P."/>
            <person name="Anderson E."/>
            <person name="Anderson S."/>
            <person name="Arachi H."/>
            <person name="Azer M."/>
            <person name="Bachantsang P."/>
            <person name="Barry A."/>
            <person name="Bayul T."/>
            <person name="Berlin A."/>
            <person name="Bessette D."/>
            <person name="Bloom T."/>
            <person name="Blye J."/>
            <person name="Boguslavskiy L."/>
            <person name="Bonnet C."/>
            <person name="Boukhgalter B."/>
            <person name="Bourzgui I."/>
            <person name="Brown A."/>
            <person name="Cahill P."/>
            <person name="Channer S."/>
            <person name="Cheshatsang Y."/>
            <person name="Chuda L."/>
            <person name="Citroen M."/>
            <person name="Collymore A."/>
            <person name="Cooke P."/>
            <person name="Costello M."/>
            <person name="D'Aco K."/>
            <person name="Daza R."/>
            <person name="De Haan G."/>
            <person name="DeGray S."/>
            <person name="DeMaso C."/>
            <person name="Dhargay N."/>
            <person name="Dooley K."/>
            <person name="Dooley E."/>
            <person name="Doricent M."/>
            <person name="Dorje P."/>
            <person name="Dorjee K."/>
            <person name="Dupes A."/>
            <person name="Elong R."/>
            <person name="Falk J."/>
            <person name="Farina A."/>
            <person name="Faro S."/>
            <person name="Ferguson D."/>
            <person name="Fisher S."/>
            <person name="Foley C.D."/>
            <person name="Franke A."/>
            <person name="Friedrich D."/>
            <person name="Gadbois L."/>
            <person name="Gearin G."/>
            <person name="Gearin C.R."/>
            <person name="Giannoukos G."/>
            <person name="Goode T."/>
            <person name="Graham J."/>
            <person name="Grandbois E."/>
            <person name="Grewal S."/>
            <person name="Gyaltsen K."/>
            <person name="Hafez N."/>
            <person name="Hagos B."/>
            <person name="Hall J."/>
            <person name="Henson C."/>
            <person name="Hollinger A."/>
            <person name="Honan T."/>
            <person name="Huard M.D."/>
            <person name="Hughes L."/>
            <person name="Hurhula B."/>
            <person name="Husby M.E."/>
            <person name="Kamat A."/>
            <person name="Kanga B."/>
            <person name="Kashin S."/>
            <person name="Khazanovich D."/>
            <person name="Kisner P."/>
            <person name="Lance K."/>
            <person name="Lara M."/>
            <person name="Lee W."/>
            <person name="Lennon N."/>
            <person name="Letendre F."/>
            <person name="LeVine R."/>
            <person name="Lipovsky A."/>
            <person name="Liu X."/>
            <person name="Liu J."/>
            <person name="Liu S."/>
            <person name="Lokyitsang T."/>
            <person name="Lokyitsang Y."/>
            <person name="Lubonja R."/>
            <person name="Lui A."/>
            <person name="MacDonald P."/>
            <person name="Magnisalis V."/>
            <person name="Maru K."/>
            <person name="Matthews C."/>
            <person name="McCusker W."/>
            <person name="McDonough S."/>
            <person name="Mehta T."/>
            <person name="Meldrim J."/>
            <person name="Meneus L."/>
            <person name="Mihai O."/>
            <person name="Mihalev A."/>
            <person name="Mihova T."/>
            <person name="Mittelman R."/>
            <person name="Mlenga V."/>
            <person name="Montmayeur A."/>
            <person name="Mulrain L."/>
            <person name="Navidi A."/>
            <person name="Naylor J."/>
            <person name="Negash T."/>
            <person name="Nguyen T."/>
            <person name="Nguyen N."/>
            <person name="Nicol R."/>
            <person name="Norbu C."/>
            <person name="Norbu N."/>
            <person name="Novod N."/>
            <person name="O'Neill B."/>
            <person name="Osman S."/>
            <person name="Markiewicz E."/>
            <person name="Oyono O.L."/>
            <person name="Patti C."/>
            <person name="Phunkhang P."/>
            <person name="Pierre F."/>
            <person name="Priest M."/>
            <person name="Raghuraman S."/>
            <person name="Rege F."/>
            <person name="Reyes R."/>
            <person name="Rise C."/>
            <person name="Rogov P."/>
            <person name="Ross K."/>
            <person name="Ryan E."/>
            <person name="Settipalli S."/>
            <person name="Shea T."/>
            <person name="Sherpa N."/>
            <person name="Shi L."/>
            <person name="Shih D."/>
            <person name="Sparrow T."/>
            <person name="Spaulding J."/>
            <person name="Stalker J."/>
            <person name="Stange-Thomann N."/>
            <person name="Stavropoulos S."/>
            <person name="Stone C."/>
            <person name="Strader C."/>
            <person name="Tesfaye S."/>
            <person name="Thomson T."/>
            <person name="Thoulutsang Y."/>
            <person name="Thoulutsang D."/>
            <person name="Topham K."/>
            <person name="Topping I."/>
            <person name="Tsamla T."/>
            <person name="Vassiliev H."/>
            <person name="Vo A."/>
            <person name="Wangchuk T."/>
            <person name="Wangdi T."/>
            <person name="Weiand M."/>
            <person name="Wilkinson J."/>
            <person name="Wilson A."/>
            <person name="Yadav S."/>
            <person name="Young G."/>
            <person name="Yu Q."/>
            <person name="Zembek L."/>
            <person name="Zhong D."/>
            <person name="Zimmer A."/>
            <person name="Zwirko Z."/>
            <person name="Jaffe D.B."/>
            <person name="Alvarez P."/>
            <person name="Brockman W."/>
            <person name="Butler J."/>
            <person name="Chin C."/>
            <person name="Gnerre S."/>
            <person name="Grabherr M."/>
            <person name="Kleber M."/>
            <person name="Mauceli E."/>
            <person name="MacCallum I."/>
        </authorList>
    </citation>
    <scope>NUCLEOTIDE SEQUENCE [LARGE SCALE GENOMIC DNA]</scope>
    <source>
        <strain evidence="3">Tucson 15010-1051.87</strain>
    </source>
</reference>
<sequence length="124" mass="13548">MSGISLSPVLLFTIVNLVLSSPVPDKVGSKNVNTVEVANERSVYLEHLHDNVYRILLPDRTGNLLEQIVEETGPGQFTGMDDLKRAYSGPAARLIVTSQTGPNSYSTRYTIVPKELQLPAPAKQ</sequence>
<evidence type="ECO:0000313" key="3">
    <source>
        <dbReference type="Proteomes" id="UP000008792"/>
    </source>
</evidence>
<feature type="chain" id="PRO_5006387128" evidence="1">
    <location>
        <begin position="21"/>
        <end position="124"/>
    </location>
</feature>
<accession>A0A0Q9WU71</accession>
<dbReference type="AlphaFoldDB" id="A0A0Q9WU71"/>
<dbReference type="EMBL" id="CH940647">
    <property type="protein sequence ID" value="KRF84719.1"/>
    <property type="molecule type" value="Genomic_DNA"/>
</dbReference>
<name>A0A0Q9WU71_DROVI</name>
<keyword evidence="3" id="KW-1185">Reference proteome</keyword>
<proteinExistence type="predicted"/>
<dbReference type="InParanoid" id="A0A0Q9WU71"/>
<dbReference type="Proteomes" id="UP000008792">
    <property type="component" value="Unassembled WGS sequence"/>
</dbReference>
<evidence type="ECO:0000313" key="2">
    <source>
        <dbReference type="EMBL" id="KRF84719.1"/>
    </source>
</evidence>
<gene>
    <name evidence="2" type="primary">Dvir\GJ26643</name>
    <name evidence="2" type="ORF">Dvir_GJ26643</name>
</gene>
<keyword evidence="1" id="KW-0732">Signal</keyword>
<organism evidence="2 3">
    <name type="scientific">Drosophila virilis</name>
    <name type="common">Fruit fly</name>
    <dbReference type="NCBI Taxonomy" id="7244"/>
    <lineage>
        <taxon>Eukaryota</taxon>
        <taxon>Metazoa</taxon>
        <taxon>Ecdysozoa</taxon>
        <taxon>Arthropoda</taxon>
        <taxon>Hexapoda</taxon>
        <taxon>Insecta</taxon>
        <taxon>Pterygota</taxon>
        <taxon>Neoptera</taxon>
        <taxon>Endopterygota</taxon>
        <taxon>Diptera</taxon>
        <taxon>Brachycera</taxon>
        <taxon>Muscomorpha</taxon>
        <taxon>Ephydroidea</taxon>
        <taxon>Drosophilidae</taxon>
        <taxon>Drosophila</taxon>
    </lineage>
</organism>